<evidence type="ECO:0000313" key="4">
    <source>
        <dbReference type="EMBL" id="QNG52040.1"/>
    </source>
</evidence>
<keyword evidence="2" id="KW-0732">Signal</keyword>
<gene>
    <name evidence="4" type="ORF">H6H00_28895</name>
</gene>
<dbReference type="InterPro" id="IPR058593">
    <property type="entry name" value="ARB_07466-like_C"/>
</dbReference>
<evidence type="ECO:0000256" key="2">
    <source>
        <dbReference type="SAM" id="SignalP"/>
    </source>
</evidence>
<reference evidence="4 5" key="1">
    <citation type="submission" date="2020-08" db="EMBL/GenBank/DDBJ databases">
        <authorList>
            <person name="Mo P."/>
        </authorList>
    </citation>
    <scope>NUCLEOTIDE SEQUENCE [LARGE SCALE GENOMIC DNA]</scope>
    <source>
        <strain evidence="4 5">CGMCC 4.1532</strain>
    </source>
</reference>
<feature type="compositionally biased region" description="Polar residues" evidence="1">
    <location>
        <begin position="278"/>
        <end position="288"/>
    </location>
</feature>
<feature type="domain" description="ARB-07466-like C-terminal" evidence="3">
    <location>
        <begin position="313"/>
        <end position="401"/>
    </location>
</feature>
<feature type="region of interest" description="Disordered" evidence="1">
    <location>
        <begin position="258"/>
        <end position="294"/>
    </location>
</feature>
<feature type="chain" id="PRO_5028928345" description="ARB-07466-like C-terminal domain-containing protein" evidence="2">
    <location>
        <begin position="24"/>
        <end position="421"/>
    </location>
</feature>
<dbReference type="KEGG" id="ppel:H6H00_28895"/>
<proteinExistence type="predicted"/>
<evidence type="ECO:0000256" key="1">
    <source>
        <dbReference type="SAM" id="MobiDB-lite"/>
    </source>
</evidence>
<accession>A0A7G7MGX9</accession>
<evidence type="ECO:0000259" key="3">
    <source>
        <dbReference type="Pfam" id="PF26571"/>
    </source>
</evidence>
<dbReference type="EMBL" id="CP060131">
    <property type="protein sequence ID" value="QNG52040.1"/>
    <property type="molecule type" value="Genomic_DNA"/>
</dbReference>
<dbReference type="AlphaFoldDB" id="A0A7G7MGX9"/>
<sequence>MRTIPVVLSTVVGLLLGASVAAAQPAPPPNPSDDALDASRSAVVERAAELGRLSGVAAELDGQAAEARDVLQGRREAAFERLTVLQAAEEAAAAAADRAADAEVATTAARGVVDQARQRLDLAAAATYQQTLDLGPLGLLTGAQTPEDLIARAEFGNLIGRELARTIDAVQRAHIDQVNAGSLARAAVDESEEASAAAEQARVVADAAVQDASAAVADQQAQLERLDALRAGVEAQLASFTATDQRLREQRGAYQSYQQRAAQAAEDERRRAERAAVSTDTDAGSSTGPAAALGPEYGCRTGVPRWGPVKRWVSDAGQLLRCRFGIESVGGVGPRGRVSDHPLGLALDFFVDQETGDALAECALRNRGPLAVKYVIFRQRINSGSGWQMMKDRGSPVENHMEHVHMSFNASPGGSLASVRC</sequence>
<protein>
    <recommendedName>
        <fullName evidence="3">ARB-07466-like C-terminal domain-containing protein</fullName>
    </recommendedName>
</protein>
<dbReference type="RefSeq" id="WP_185718791.1">
    <property type="nucleotide sequence ID" value="NZ_BAAAWI010000001.1"/>
</dbReference>
<organism evidence="4 5">
    <name type="scientific">Pseudonocardia petroleophila</name>
    <dbReference type="NCBI Taxonomy" id="37331"/>
    <lineage>
        <taxon>Bacteria</taxon>
        <taxon>Bacillati</taxon>
        <taxon>Actinomycetota</taxon>
        <taxon>Actinomycetes</taxon>
        <taxon>Pseudonocardiales</taxon>
        <taxon>Pseudonocardiaceae</taxon>
        <taxon>Pseudonocardia</taxon>
    </lineage>
</organism>
<name>A0A7G7MGX9_9PSEU</name>
<evidence type="ECO:0000313" key="5">
    <source>
        <dbReference type="Proteomes" id="UP000515728"/>
    </source>
</evidence>
<feature type="signal peptide" evidence="2">
    <location>
        <begin position="1"/>
        <end position="23"/>
    </location>
</feature>
<keyword evidence="5" id="KW-1185">Reference proteome</keyword>
<dbReference type="Proteomes" id="UP000515728">
    <property type="component" value="Chromosome"/>
</dbReference>
<dbReference type="Pfam" id="PF26571">
    <property type="entry name" value="VldE"/>
    <property type="match status" value="1"/>
</dbReference>